<organism evidence="1 2">
    <name type="scientific">Lithocarpus litseifolius</name>
    <dbReference type="NCBI Taxonomy" id="425828"/>
    <lineage>
        <taxon>Eukaryota</taxon>
        <taxon>Viridiplantae</taxon>
        <taxon>Streptophyta</taxon>
        <taxon>Embryophyta</taxon>
        <taxon>Tracheophyta</taxon>
        <taxon>Spermatophyta</taxon>
        <taxon>Magnoliopsida</taxon>
        <taxon>eudicotyledons</taxon>
        <taxon>Gunneridae</taxon>
        <taxon>Pentapetalae</taxon>
        <taxon>rosids</taxon>
        <taxon>fabids</taxon>
        <taxon>Fagales</taxon>
        <taxon>Fagaceae</taxon>
        <taxon>Lithocarpus</taxon>
    </lineage>
</organism>
<keyword evidence="2" id="KW-1185">Reference proteome</keyword>
<accession>A0AAW2DTR4</accession>
<dbReference type="AlphaFoldDB" id="A0AAW2DTR4"/>
<dbReference type="Proteomes" id="UP001459277">
    <property type="component" value="Unassembled WGS sequence"/>
</dbReference>
<comment type="caution">
    <text evidence="1">The sequence shown here is derived from an EMBL/GenBank/DDBJ whole genome shotgun (WGS) entry which is preliminary data.</text>
</comment>
<evidence type="ECO:0000313" key="2">
    <source>
        <dbReference type="Proteomes" id="UP001459277"/>
    </source>
</evidence>
<name>A0AAW2DTR4_9ROSI</name>
<protein>
    <submittedName>
        <fullName evidence="1">Uncharacterized protein</fullName>
    </submittedName>
</protein>
<sequence>MLILNAYYCHASAVQVEGNTTFPCNDGLGECLIIEDEWNPYERRKLYNFKLQSQNRNKPVIPCPKNAYGGCIKADCLKRNSYDRCRLQKS</sequence>
<reference evidence="1 2" key="1">
    <citation type="submission" date="2024-01" db="EMBL/GenBank/DDBJ databases">
        <title>A telomere-to-telomere, gap-free genome of sweet tea (Lithocarpus litseifolius).</title>
        <authorList>
            <person name="Zhou J."/>
        </authorList>
    </citation>
    <scope>NUCLEOTIDE SEQUENCE [LARGE SCALE GENOMIC DNA]</scope>
    <source>
        <strain evidence="1">Zhou-2022a</strain>
        <tissue evidence="1">Leaf</tissue>
    </source>
</reference>
<proteinExistence type="predicted"/>
<dbReference type="EMBL" id="JAZDWU010000002">
    <property type="protein sequence ID" value="KAL0012655.1"/>
    <property type="molecule type" value="Genomic_DNA"/>
</dbReference>
<gene>
    <name evidence="1" type="ORF">SO802_007763</name>
</gene>
<evidence type="ECO:0000313" key="1">
    <source>
        <dbReference type="EMBL" id="KAL0012655.1"/>
    </source>
</evidence>